<evidence type="ECO:0000313" key="7">
    <source>
        <dbReference type="EMBL" id="PMC81083.1"/>
    </source>
</evidence>
<evidence type="ECO:0000313" key="8">
    <source>
        <dbReference type="Proteomes" id="UP000235658"/>
    </source>
</evidence>
<feature type="region of interest" description="Disordered" evidence="4">
    <location>
        <begin position="239"/>
        <end position="261"/>
    </location>
</feature>
<feature type="region of interest" description="Disordered" evidence="4">
    <location>
        <begin position="362"/>
        <end position="383"/>
    </location>
</feature>
<dbReference type="SUPFAM" id="SSF49478">
    <property type="entry name" value="Cna protein B-type domain"/>
    <property type="match status" value="1"/>
</dbReference>
<dbReference type="Pfam" id="PF17802">
    <property type="entry name" value="SpaA"/>
    <property type="match status" value="2"/>
</dbReference>
<feature type="transmembrane region" description="Helical" evidence="5">
    <location>
        <begin position="400"/>
        <end position="418"/>
    </location>
</feature>
<keyword evidence="5" id="KW-0472">Membrane</keyword>
<dbReference type="Gene3D" id="2.60.40.10">
    <property type="entry name" value="Immunoglobulins"/>
    <property type="match status" value="2"/>
</dbReference>
<gene>
    <name evidence="7" type="ORF">CJ192_07750</name>
</gene>
<dbReference type="AlphaFoldDB" id="A0A2N6UHJ1"/>
<reference evidence="7 8" key="1">
    <citation type="submission" date="2017-09" db="EMBL/GenBank/DDBJ databases">
        <title>Bacterial strain isolated from the female urinary microbiota.</title>
        <authorList>
            <person name="Thomas-White K."/>
            <person name="Kumar N."/>
            <person name="Forster S."/>
            <person name="Putonti C."/>
            <person name="Lawley T."/>
            <person name="Wolfe A.J."/>
        </authorList>
    </citation>
    <scope>NUCLEOTIDE SEQUENCE [LARGE SCALE GENOMIC DNA]</scope>
    <source>
        <strain evidence="7 8">UMB0204</strain>
    </source>
</reference>
<accession>A0A2N6UHJ1</accession>
<evidence type="ECO:0000256" key="1">
    <source>
        <dbReference type="ARBA" id="ARBA00007257"/>
    </source>
</evidence>
<name>A0A2N6UHJ1_9FIRM</name>
<evidence type="ECO:0000256" key="5">
    <source>
        <dbReference type="SAM" id="Phobius"/>
    </source>
</evidence>
<feature type="domain" description="SpaA-like prealbumin fold" evidence="6">
    <location>
        <begin position="268"/>
        <end position="361"/>
    </location>
</feature>
<dbReference type="PANTHER" id="PTHR36108">
    <property type="entry name" value="COLOSSIN-B-RELATED"/>
    <property type="match status" value="1"/>
</dbReference>
<evidence type="ECO:0000256" key="2">
    <source>
        <dbReference type="ARBA" id="ARBA00022525"/>
    </source>
</evidence>
<comment type="caution">
    <text evidence="7">The sequence shown here is derived from an EMBL/GenBank/DDBJ whole genome shotgun (WGS) entry which is preliminary data.</text>
</comment>
<dbReference type="Proteomes" id="UP000235658">
    <property type="component" value="Unassembled WGS sequence"/>
</dbReference>
<keyword evidence="3" id="KW-0732">Signal</keyword>
<organism evidence="7 8">
    <name type="scientific">Anaerococcus hydrogenalis</name>
    <dbReference type="NCBI Taxonomy" id="33029"/>
    <lineage>
        <taxon>Bacteria</taxon>
        <taxon>Bacillati</taxon>
        <taxon>Bacillota</taxon>
        <taxon>Tissierellia</taxon>
        <taxon>Tissierellales</taxon>
        <taxon>Peptoniphilaceae</taxon>
        <taxon>Anaerococcus</taxon>
    </lineage>
</organism>
<comment type="similarity">
    <text evidence="1">Belongs to the serine-aspartate repeat-containing protein (SDr) family.</text>
</comment>
<dbReference type="InterPro" id="IPR041033">
    <property type="entry name" value="SpaA_PFL_dom_1"/>
</dbReference>
<evidence type="ECO:0000256" key="4">
    <source>
        <dbReference type="SAM" id="MobiDB-lite"/>
    </source>
</evidence>
<feature type="domain" description="SpaA-like prealbumin fold" evidence="6">
    <location>
        <begin position="157"/>
        <end position="242"/>
    </location>
</feature>
<feature type="compositionally biased region" description="Basic and acidic residues" evidence="4">
    <location>
        <begin position="239"/>
        <end position="248"/>
    </location>
</feature>
<sequence>MTKTNKKIIRVVVLAILLHLVTPLLAFAKSGNSLLINTNFTDGESKEVIVDYVDYWKIPDDKAKDLKDPQKNLDFINLYKDKTDEEISKDLGEMKSSNKSEENNGMYFASIDNLEKGAYLLRYRSKDSNRPYIPFLAIIDENTENPLTIYPKKAPDDLTLTKRDKNSGEVLKNVGFEVVNEKGEILSFEIIKDDKGEEKLTYKKDGKIKELFTDEKGQIKIYGLEEKVKFKETKPLKGYESQVGKESDPAQTGSIEMTNEKDNPENYFSFIKIDGTNDDPLKGAVFKVQVKTDKGYEDVMENDKIYTLTSDDKGEFKTKNLPYGQYRLVETKAPQGYIENTVPNDFEINENSHTKTIRIKNFKPTTPPPPTKTTPNGGTTVGSRLGKNLQSMAKTGDNTILLIMAIALLMIGVGIRFVRAKE</sequence>
<dbReference type="PANTHER" id="PTHR36108:SF13">
    <property type="entry name" value="COLOSSIN-B-RELATED"/>
    <property type="match status" value="1"/>
</dbReference>
<dbReference type="RefSeq" id="WP_102198374.1">
    <property type="nucleotide sequence ID" value="NZ_CAUPDS010000004.1"/>
</dbReference>
<keyword evidence="5" id="KW-0812">Transmembrane</keyword>
<protein>
    <submittedName>
        <fullName evidence="7">Peptidase</fullName>
    </submittedName>
</protein>
<evidence type="ECO:0000259" key="6">
    <source>
        <dbReference type="Pfam" id="PF17802"/>
    </source>
</evidence>
<keyword evidence="2" id="KW-0964">Secreted</keyword>
<evidence type="ECO:0000256" key="3">
    <source>
        <dbReference type="ARBA" id="ARBA00022729"/>
    </source>
</evidence>
<dbReference type="InterPro" id="IPR013783">
    <property type="entry name" value="Ig-like_fold"/>
</dbReference>
<dbReference type="EMBL" id="PNHP01000005">
    <property type="protein sequence ID" value="PMC81083.1"/>
    <property type="molecule type" value="Genomic_DNA"/>
</dbReference>
<keyword evidence="5" id="KW-1133">Transmembrane helix</keyword>
<dbReference type="GeneID" id="84579076"/>
<proteinExistence type="inferred from homology"/>